<name>A0A7D3QV42_9VIRU</name>
<dbReference type="InterPro" id="IPR025335">
    <property type="entry name" value="DUF4241"/>
</dbReference>
<dbReference type="EMBL" id="MT418680">
    <property type="protein sequence ID" value="QKF94707.1"/>
    <property type="molecule type" value="Genomic_DNA"/>
</dbReference>
<proteinExistence type="predicted"/>
<gene>
    <name evidence="1" type="ORF">Fadolivirus_1_1249</name>
</gene>
<protein>
    <submittedName>
        <fullName evidence="1">DUF4241 protein</fullName>
    </submittedName>
</protein>
<keyword evidence="2" id="KW-1185">Reference proteome</keyword>
<organism evidence="1 2">
    <name type="scientific">Fadolivirus FV1/VV64</name>
    <dbReference type="NCBI Taxonomy" id="3070911"/>
    <lineage>
        <taxon>Viruses</taxon>
        <taxon>Varidnaviria</taxon>
        <taxon>Bamfordvirae</taxon>
        <taxon>Nucleocytoviricota</taxon>
        <taxon>Megaviricetes</taxon>
        <taxon>Imitervirales</taxon>
        <taxon>Mimiviridae</taxon>
        <taxon>Klosneuvirinae</taxon>
        <taxon>Fadolivirus</taxon>
        <taxon>Fadolivirus algeromassiliense</taxon>
    </lineage>
</organism>
<evidence type="ECO:0000313" key="2">
    <source>
        <dbReference type="Proteomes" id="UP001162001"/>
    </source>
</evidence>
<accession>A0A7D3QV42</accession>
<sequence length="191" mass="21724">MNNLGSFEITSGKIIAADPLTSDRNQFLVDNDNATIFSGLLNVQNGIWCAYEERFDNDKRIDKIVIHHNSVNLDELEWNDKSLCCVGVDTGMAGFFDLDHFKNDDDAEGKQLDKEYYKIYEHSSGDKWDSMCIYITYHDRKSFAGTIPHGIVSSTGYGDGIYNVYGCYQDNNIIALKMCFNEEYIENSDDS</sequence>
<dbReference type="Pfam" id="PF14025">
    <property type="entry name" value="DUF4241"/>
    <property type="match status" value="1"/>
</dbReference>
<evidence type="ECO:0000313" key="1">
    <source>
        <dbReference type="EMBL" id="QKF94707.1"/>
    </source>
</evidence>
<dbReference type="Proteomes" id="UP001162001">
    <property type="component" value="Segment"/>
</dbReference>
<reference evidence="1 2" key="1">
    <citation type="submission" date="2020-04" db="EMBL/GenBank/DDBJ databases">
        <title>Advantages and limits of metagenomic assembly and binning of a giant virus.</title>
        <authorList>
            <person name="Schulz F."/>
            <person name="Andreani J."/>
            <person name="Francis R."/>
            <person name="Boudjemaa H."/>
            <person name="Bou Khalil J.Y."/>
            <person name="Lee J."/>
            <person name="La Scola B."/>
            <person name="Woyke T."/>
        </authorList>
    </citation>
    <scope>NUCLEOTIDE SEQUENCE [LARGE SCALE GENOMIC DNA]</scope>
    <source>
        <strain evidence="1 2">FV1/VV64</strain>
    </source>
</reference>